<evidence type="ECO:0000313" key="3">
    <source>
        <dbReference type="Proteomes" id="UP000789901"/>
    </source>
</evidence>
<comment type="caution">
    <text evidence="2">The sequence shown here is derived from an EMBL/GenBank/DDBJ whole genome shotgun (WGS) entry which is preliminary data.</text>
</comment>
<name>A0ABM8VVY5_GIGMA</name>
<keyword evidence="3" id="KW-1185">Reference proteome</keyword>
<sequence length="198" mass="23437">MVRQSDYSELTAKNDYLYKNLVTTEKRLAIIENDLENTKKKLVITENELDSTKKNFAVTEKKLESINKKLAGAKKELEFVYKKNAELDTMIIEFRKKIGDLTKEYEELFQLKSILEVSESTLSNKIRSLEAEKGRNEDEITCLKNDLKQLCDKSNEIEKRLKKINEDRKKEIKQKDERIIELEHENLELLKQKKYCKK</sequence>
<accession>A0ABM8VVY5</accession>
<dbReference type="EMBL" id="CAJVQB010000025">
    <property type="protein sequence ID" value="CAG8459342.1"/>
    <property type="molecule type" value="Genomic_DNA"/>
</dbReference>
<gene>
    <name evidence="2" type="ORF">GMARGA_LOCUS225</name>
</gene>
<organism evidence="2 3">
    <name type="scientific">Gigaspora margarita</name>
    <dbReference type="NCBI Taxonomy" id="4874"/>
    <lineage>
        <taxon>Eukaryota</taxon>
        <taxon>Fungi</taxon>
        <taxon>Fungi incertae sedis</taxon>
        <taxon>Mucoromycota</taxon>
        <taxon>Glomeromycotina</taxon>
        <taxon>Glomeromycetes</taxon>
        <taxon>Diversisporales</taxon>
        <taxon>Gigasporaceae</taxon>
        <taxon>Gigaspora</taxon>
    </lineage>
</organism>
<feature type="coiled-coil region" evidence="1">
    <location>
        <begin position="21"/>
        <end position="83"/>
    </location>
</feature>
<evidence type="ECO:0000313" key="2">
    <source>
        <dbReference type="EMBL" id="CAG8459342.1"/>
    </source>
</evidence>
<evidence type="ECO:0000256" key="1">
    <source>
        <dbReference type="SAM" id="Coils"/>
    </source>
</evidence>
<dbReference type="Proteomes" id="UP000789901">
    <property type="component" value="Unassembled WGS sequence"/>
</dbReference>
<proteinExistence type="predicted"/>
<reference evidence="2 3" key="1">
    <citation type="submission" date="2021-06" db="EMBL/GenBank/DDBJ databases">
        <authorList>
            <person name="Kallberg Y."/>
            <person name="Tangrot J."/>
            <person name="Rosling A."/>
        </authorList>
    </citation>
    <scope>NUCLEOTIDE SEQUENCE [LARGE SCALE GENOMIC DNA]</scope>
    <source>
        <strain evidence="2 3">120-4 pot B 10/14</strain>
    </source>
</reference>
<feature type="coiled-coil region" evidence="1">
    <location>
        <begin position="126"/>
        <end position="192"/>
    </location>
</feature>
<dbReference type="SUPFAM" id="SSF57997">
    <property type="entry name" value="Tropomyosin"/>
    <property type="match status" value="1"/>
</dbReference>
<keyword evidence="1" id="KW-0175">Coiled coil</keyword>
<dbReference type="Gene3D" id="1.20.5.340">
    <property type="match status" value="1"/>
</dbReference>
<protein>
    <submittedName>
        <fullName evidence="2">27164_t:CDS:1</fullName>
    </submittedName>
</protein>